<dbReference type="GO" id="GO:0046474">
    <property type="term" value="P:glycerophospholipid biosynthetic process"/>
    <property type="evidence" value="ECO:0007669"/>
    <property type="project" value="TreeGrafter"/>
</dbReference>
<keyword evidence="2" id="KW-1185">Reference proteome</keyword>
<dbReference type="GeneID" id="37271252"/>
<dbReference type="InterPro" id="IPR006353">
    <property type="entry name" value="HAD-SF_hydro_IIA_CECR5"/>
</dbReference>
<dbReference type="PANTHER" id="PTHR14269:SF4">
    <property type="entry name" value="CAT EYE SYNDROME CRITICAL REGION PROTEIN 5"/>
    <property type="match status" value="1"/>
</dbReference>
<dbReference type="InterPro" id="IPR050324">
    <property type="entry name" value="CDP-alcohol_PTase-I"/>
</dbReference>
<dbReference type="AlphaFoldDB" id="A0A316ZBI5"/>
<dbReference type="Gene3D" id="3.40.50.1000">
    <property type="entry name" value="HAD superfamily/HAD-like"/>
    <property type="match status" value="2"/>
</dbReference>
<evidence type="ECO:0000313" key="2">
    <source>
        <dbReference type="Proteomes" id="UP000245946"/>
    </source>
</evidence>
<dbReference type="GO" id="GO:0005739">
    <property type="term" value="C:mitochondrion"/>
    <property type="evidence" value="ECO:0007669"/>
    <property type="project" value="TreeGrafter"/>
</dbReference>
<dbReference type="STRING" id="58919.A0A316ZBI5"/>
<dbReference type="GO" id="GO:0016787">
    <property type="term" value="F:hydrolase activity"/>
    <property type="evidence" value="ECO:0007669"/>
    <property type="project" value="UniProtKB-KW"/>
</dbReference>
<keyword evidence="1" id="KW-0378">Hydrolase</keyword>
<reference evidence="1 2" key="1">
    <citation type="journal article" date="2018" name="Mol. Biol. Evol.">
        <title>Broad Genomic Sampling Reveals a Smut Pathogenic Ancestry of the Fungal Clade Ustilaginomycotina.</title>
        <authorList>
            <person name="Kijpornyongpan T."/>
            <person name="Mondo S.J."/>
            <person name="Barry K."/>
            <person name="Sandor L."/>
            <person name="Lee J."/>
            <person name="Lipzen A."/>
            <person name="Pangilinan J."/>
            <person name="LaButti K."/>
            <person name="Hainaut M."/>
            <person name="Henrissat B."/>
            <person name="Grigoriev I.V."/>
            <person name="Spatafora J.W."/>
            <person name="Aime M.C."/>
        </authorList>
    </citation>
    <scope>NUCLEOTIDE SEQUENCE [LARGE SCALE GENOMIC DNA]</scope>
    <source>
        <strain evidence="1 2">MCA 4186</strain>
    </source>
</reference>
<sequence>MSLLQPARSLPRSLGVRTLRHRVAFAFDIDGVLKAGPTVLEPARRALQLLEGNNARSVRVPYVYVTNGGGPSETERAALLQRELGVPVSPTQVIQAHTVMQSLVQDFGDKPVLMIGGPEGVPGASRAVMEGYGFRDVYTAQDIQAWAPPVYPFAKLDPRWHEAGAVRQADFSQVHFAAIMVFHDSRDWGRDIQLMCDVLRSRDGVVGNVGDDTHPQVPLFFSHGDLLWGNDFLASRFGQGAFQHAVAAVYKATSGRDLVATTFGKPERGTYEYAHERLRARAAELGHEAGELNTWMVGDNPASDIAGANGYGWASALVRTGVFRDVEGPPAHQPTIIVDDVEGAVLHALEQEWGTSAQRKH</sequence>
<gene>
    <name evidence="1" type="ORF">FA09DRAFT_333917</name>
</gene>
<dbReference type="Proteomes" id="UP000245946">
    <property type="component" value="Unassembled WGS sequence"/>
</dbReference>
<dbReference type="NCBIfam" id="TIGR01456">
    <property type="entry name" value="CECR5"/>
    <property type="match status" value="1"/>
</dbReference>
<dbReference type="RefSeq" id="XP_025599486.1">
    <property type="nucleotide sequence ID" value="XM_025743708.1"/>
</dbReference>
<evidence type="ECO:0000313" key="1">
    <source>
        <dbReference type="EMBL" id="PWN99207.1"/>
    </source>
</evidence>
<name>A0A316ZBI5_9BASI</name>
<dbReference type="InterPro" id="IPR006357">
    <property type="entry name" value="HAD-SF_hydro_IIA"/>
</dbReference>
<proteinExistence type="predicted"/>
<dbReference type="PANTHER" id="PTHR14269">
    <property type="entry name" value="CDP-DIACYLGLYCEROL--GLYCEROL-3-PHOSPHATE 3-PHOSPHATIDYLTRANSFERASE-RELATED"/>
    <property type="match status" value="1"/>
</dbReference>
<dbReference type="EMBL" id="KZ819289">
    <property type="protein sequence ID" value="PWN99207.1"/>
    <property type="molecule type" value="Genomic_DNA"/>
</dbReference>
<protein>
    <submittedName>
        <fullName evidence="1">HAD-superfamily hydrolase</fullName>
    </submittedName>
</protein>
<organism evidence="1 2">
    <name type="scientific">Tilletiopsis washingtonensis</name>
    <dbReference type="NCBI Taxonomy" id="58919"/>
    <lineage>
        <taxon>Eukaryota</taxon>
        <taxon>Fungi</taxon>
        <taxon>Dikarya</taxon>
        <taxon>Basidiomycota</taxon>
        <taxon>Ustilaginomycotina</taxon>
        <taxon>Exobasidiomycetes</taxon>
        <taxon>Entylomatales</taxon>
        <taxon>Entylomatales incertae sedis</taxon>
        <taxon>Tilletiopsis</taxon>
    </lineage>
</organism>
<dbReference type="InterPro" id="IPR023214">
    <property type="entry name" value="HAD_sf"/>
</dbReference>
<dbReference type="Pfam" id="PF13344">
    <property type="entry name" value="Hydrolase_6"/>
    <property type="match status" value="1"/>
</dbReference>
<dbReference type="SUPFAM" id="SSF56784">
    <property type="entry name" value="HAD-like"/>
    <property type="match status" value="1"/>
</dbReference>
<dbReference type="Pfam" id="PF13242">
    <property type="entry name" value="Hydrolase_like"/>
    <property type="match status" value="1"/>
</dbReference>
<dbReference type="OrthoDB" id="10251048at2759"/>
<dbReference type="NCBIfam" id="TIGR01460">
    <property type="entry name" value="HAD-SF-IIA"/>
    <property type="match status" value="1"/>
</dbReference>
<accession>A0A316ZBI5</accession>
<dbReference type="InterPro" id="IPR036412">
    <property type="entry name" value="HAD-like_sf"/>
</dbReference>